<dbReference type="GO" id="GO:0005634">
    <property type="term" value="C:nucleus"/>
    <property type="evidence" value="ECO:0007669"/>
    <property type="project" value="TreeGrafter"/>
</dbReference>
<dbReference type="PANTHER" id="PTHR28083">
    <property type="entry name" value="GOOD FOR FULL DBP5 ACTIVITY PROTEIN 2"/>
    <property type="match status" value="1"/>
</dbReference>
<dbReference type="InterPro" id="IPR040151">
    <property type="entry name" value="Gfd2/YDR514C-like"/>
</dbReference>
<gene>
    <name evidence="3" type="ORF">DFH08DRAFT_879129</name>
</gene>
<evidence type="ECO:0000256" key="1">
    <source>
        <dbReference type="SAM" id="MobiDB-lite"/>
    </source>
</evidence>
<evidence type="ECO:0000313" key="3">
    <source>
        <dbReference type="EMBL" id="KAJ7334693.1"/>
    </source>
</evidence>
<comment type="caution">
    <text evidence="3">The sequence shown here is derived from an EMBL/GenBank/DDBJ whole genome shotgun (WGS) entry which is preliminary data.</text>
</comment>
<dbReference type="Pfam" id="PF21762">
    <property type="entry name" value="DEDDh_C"/>
    <property type="match status" value="1"/>
</dbReference>
<keyword evidence="4" id="KW-1185">Reference proteome</keyword>
<name>A0AAD6ZQU8_9AGAR</name>
<feature type="domain" description="Gfd2/YDR514C-like C-terminal" evidence="2">
    <location>
        <begin position="156"/>
        <end position="299"/>
    </location>
</feature>
<evidence type="ECO:0000259" key="2">
    <source>
        <dbReference type="Pfam" id="PF21762"/>
    </source>
</evidence>
<feature type="compositionally biased region" description="Gly residues" evidence="1">
    <location>
        <begin position="462"/>
        <end position="472"/>
    </location>
</feature>
<organism evidence="3 4">
    <name type="scientific">Mycena albidolilacea</name>
    <dbReference type="NCBI Taxonomy" id="1033008"/>
    <lineage>
        <taxon>Eukaryota</taxon>
        <taxon>Fungi</taxon>
        <taxon>Dikarya</taxon>
        <taxon>Basidiomycota</taxon>
        <taxon>Agaricomycotina</taxon>
        <taxon>Agaricomycetes</taxon>
        <taxon>Agaricomycetidae</taxon>
        <taxon>Agaricales</taxon>
        <taxon>Marasmiineae</taxon>
        <taxon>Mycenaceae</taxon>
        <taxon>Mycena</taxon>
    </lineage>
</organism>
<dbReference type="EMBL" id="JARIHO010000032">
    <property type="protein sequence ID" value="KAJ7334693.1"/>
    <property type="molecule type" value="Genomic_DNA"/>
</dbReference>
<dbReference type="InterPro" id="IPR048519">
    <property type="entry name" value="Gfd2/YDR514C-like_C"/>
</dbReference>
<evidence type="ECO:0000313" key="4">
    <source>
        <dbReference type="Proteomes" id="UP001218218"/>
    </source>
</evidence>
<feature type="region of interest" description="Disordered" evidence="1">
    <location>
        <begin position="442"/>
        <end position="495"/>
    </location>
</feature>
<accession>A0AAD6ZQU8</accession>
<reference evidence="3" key="1">
    <citation type="submission" date="2023-03" db="EMBL/GenBank/DDBJ databases">
        <title>Massive genome expansion in bonnet fungi (Mycena s.s.) driven by repeated elements and novel gene families across ecological guilds.</title>
        <authorList>
            <consortium name="Lawrence Berkeley National Laboratory"/>
            <person name="Harder C.B."/>
            <person name="Miyauchi S."/>
            <person name="Viragh M."/>
            <person name="Kuo A."/>
            <person name="Thoen E."/>
            <person name="Andreopoulos B."/>
            <person name="Lu D."/>
            <person name="Skrede I."/>
            <person name="Drula E."/>
            <person name="Henrissat B."/>
            <person name="Morin E."/>
            <person name="Kohler A."/>
            <person name="Barry K."/>
            <person name="LaButti K."/>
            <person name="Morin E."/>
            <person name="Salamov A."/>
            <person name="Lipzen A."/>
            <person name="Mereny Z."/>
            <person name="Hegedus B."/>
            <person name="Baldrian P."/>
            <person name="Stursova M."/>
            <person name="Weitz H."/>
            <person name="Taylor A."/>
            <person name="Grigoriev I.V."/>
            <person name="Nagy L.G."/>
            <person name="Martin F."/>
            <person name="Kauserud H."/>
        </authorList>
    </citation>
    <scope>NUCLEOTIDE SEQUENCE</scope>
    <source>
        <strain evidence="3">CBHHK002</strain>
    </source>
</reference>
<protein>
    <recommendedName>
        <fullName evidence="2">Gfd2/YDR514C-like C-terminal domain-containing protein</fullName>
    </recommendedName>
</protein>
<proteinExistence type="predicted"/>
<dbReference type="Proteomes" id="UP001218218">
    <property type="component" value="Unassembled WGS sequence"/>
</dbReference>
<sequence length="495" mass="54481">MSDFTLVDPRGWEYDLHSVYSAYMGYFQVNNITWYDRSWGHLFSTFEDFLAFSWPCITCTDVWTGRAHIVTRLTSIGAFLKMIKTRFGETLPQAPNILQVQPFESSSRPLRTVSDYASYKRLHSTLSAAVLSALKLRVRAGEPKAVRELWASRDRTFLAIDFEWSERNEKSCLEWGYAAVRCGHLEALGHWPPVPDANYRKGHYIVQEYVDKVVNKHCPTHPWQYSFGDSQVCAKAKLPQIIQGIISSLASPDSETSPNTLVLVAHGISGDLTRMEEMKIKLPHNMLILDTATFERALFAGGHRSTMIDPHTSTPGNPRPRGHGSTLSLENLLRSLPSPADPQAHNPALQTQVLVPGQFPQPGAMVPGVVMHNSGNDAFMCLYALQLLLQPEGTQAPVIQKKPRPLSFVPTANGARLSPSALAGDFAQLYMHAPPGSILPGGRNSMLVPPGSPSKYVNGTWHGNGNGNGSGTPGRSSRRLSATPTGEGWSSVRRG</sequence>
<feature type="region of interest" description="Disordered" evidence="1">
    <location>
        <begin position="305"/>
        <end position="326"/>
    </location>
</feature>
<dbReference type="AlphaFoldDB" id="A0AAD6ZQU8"/>
<dbReference type="PANTHER" id="PTHR28083:SF1">
    <property type="entry name" value="GOOD FOR FULL DBP5 ACTIVITY PROTEIN 2"/>
    <property type="match status" value="1"/>
</dbReference>